<reference evidence="1 2" key="1">
    <citation type="submission" date="2019-03" db="EMBL/GenBank/DDBJ databases">
        <title>Genomic Encyclopedia of Archaeal and Bacterial Type Strains, Phase II (KMG-II): from individual species to whole genera.</title>
        <authorList>
            <person name="Goeker M."/>
        </authorList>
    </citation>
    <scope>NUCLEOTIDE SEQUENCE [LARGE SCALE GENOMIC DNA]</scope>
    <source>
        <strain evidence="1 2">DSM 28353</strain>
    </source>
</reference>
<dbReference type="EMBL" id="SNYV01000020">
    <property type="protein sequence ID" value="TDQ72286.1"/>
    <property type="molecule type" value="Genomic_DNA"/>
</dbReference>
<dbReference type="Proteomes" id="UP000295292">
    <property type="component" value="Unassembled WGS sequence"/>
</dbReference>
<dbReference type="AlphaFoldDB" id="A0A4V3DCK4"/>
<gene>
    <name evidence="1" type="ORF">CLV99_4750</name>
</gene>
<evidence type="ECO:0000313" key="1">
    <source>
        <dbReference type="EMBL" id="TDQ72286.1"/>
    </source>
</evidence>
<protein>
    <submittedName>
        <fullName evidence="1">Uncharacterized protein</fullName>
    </submittedName>
</protein>
<comment type="caution">
    <text evidence="1">The sequence shown here is derived from an EMBL/GenBank/DDBJ whole genome shotgun (WGS) entry which is preliminary data.</text>
</comment>
<name>A0A4V3DCK4_9SPHI</name>
<keyword evidence="2" id="KW-1185">Reference proteome</keyword>
<proteinExistence type="predicted"/>
<sequence length="64" mass="7383">MSLTHRVIIVNSGTVKPVVFDEIVYYRFHIQQSKVKREFNLGECSGNANDCLNHENDIVSIYKI</sequence>
<accession>A0A4V3DCK4</accession>
<organism evidence="1 2">
    <name type="scientific">Sphingobacterium yanglingense</name>
    <dbReference type="NCBI Taxonomy" id="1437280"/>
    <lineage>
        <taxon>Bacteria</taxon>
        <taxon>Pseudomonadati</taxon>
        <taxon>Bacteroidota</taxon>
        <taxon>Sphingobacteriia</taxon>
        <taxon>Sphingobacteriales</taxon>
        <taxon>Sphingobacteriaceae</taxon>
        <taxon>Sphingobacterium</taxon>
    </lineage>
</organism>
<evidence type="ECO:0000313" key="2">
    <source>
        <dbReference type="Proteomes" id="UP000295292"/>
    </source>
</evidence>